<accession>A0AAW5U3R8</accession>
<evidence type="ECO:0000313" key="2">
    <source>
        <dbReference type="EMBL" id="MCW4093699.1"/>
    </source>
</evidence>
<protein>
    <recommendedName>
        <fullName evidence="4">Phage abortive infection protein</fullName>
    </recommendedName>
</protein>
<dbReference type="PROSITE" id="PS51257">
    <property type="entry name" value="PROKAR_LIPOPROTEIN"/>
    <property type="match status" value="1"/>
</dbReference>
<keyword evidence="1" id="KW-1133">Transmembrane helix</keyword>
<evidence type="ECO:0000313" key="3">
    <source>
        <dbReference type="Proteomes" id="UP001209074"/>
    </source>
</evidence>
<gene>
    <name evidence="2" type="ORF">ONT05_09030</name>
</gene>
<dbReference type="AlphaFoldDB" id="A0AAW5U3R8"/>
<sequence>MGKLVCDNNTYFFVASFLGALLGCALGGTVCFLLCKSNVEISSQFGNMIAVASLVFSIFSLCFNYYSSSQKRYEETFFNMLEQKRKIVEGLKMRSKVWDESDSIYRDYNANDSFIMICSEVNNIYMSLFNHGKYEKQATQNSPNEAIEEIRENIDLYNDDESIRKKIKERYQCRLTNLIYDIDEVKYNKAQTVTSLEERWKGCFGLFLKKYGWSLEFYFRQIYQSLLFADKHLSNFNYYADLLKSQMTAYEVNVVNYYVLTHMKLFGGLKNKDEVKKLFGSLYKKNEDFSNNLKT</sequence>
<dbReference type="EMBL" id="JAPDUS010000014">
    <property type="protein sequence ID" value="MCW4093699.1"/>
    <property type="molecule type" value="Genomic_DNA"/>
</dbReference>
<evidence type="ECO:0008006" key="4">
    <source>
        <dbReference type="Google" id="ProtNLM"/>
    </source>
</evidence>
<evidence type="ECO:0000256" key="1">
    <source>
        <dbReference type="SAM" id="Phobius"/>
    </source>
</evidence>
<reference evidence="2" key="1">
    <citation type="submission" date="2022-11" db="EMBL/GenBank/DDBJ databases">
        <title>Genomic repertoires linked with pathogenic potency of arthritogenic Prevotella copri isolated from the gut of rheumatoid arthritis patients.</title>
        <authorList>
            <person name="Nii T."/>
            <person name="Maeda Y."/>
            <person name="Motooka D."/>
            <person name="Naito M."/>
            <person name="Matsumoto Y."/>
            <person name="Ogawa T."/>
            <person name="Oguro-Igashira E."/>
            <person name="Kishikawa T."/>
            <person name="Yamashita M."/>
            <person name="Koizumi S."/>
            <person name="Kurakawa T."/>
            <person name="Okumura R."/>
            <person name="Kayama H."/>
            <person name="Murakami M."/>
            <person name="Sakaguchi T."/>
            <person name="Das B."/>
            <person name="Nakamura S."/>
            <person name="Okada Y."/>
            <person name="Kumanogoh A."/>
            <person name="Takeda K."/>
        </authorList>
    </citation>
    <scope>NUCLEOTIDE SEQUENCE</scope>
    <source>
        <strain evidence="2">N016-13</strain>
    </source>
</reference>
<keyword evidence="1" id="KW-0472">Membrane</keyword>
<feature type="transmembrane region" description="Helical" evidence="1">
    <location>
        <begin position="47"/>
        <end position="66"/>
    </location>
</feature>
<dbReference type="RefSeq" id="WP_264959447.1">
    <property type="nucleotide sequence ID" value="NZ_JAPDUQ010000001.1"/>
</dbReference>
<dbReference type="Proteomes" id="UP001209074">
    <property type="component" value="Unassembled WGS sequence"/>
</dbReference>
<name>A0AAW5U3R8_9BACT</name>
<dbReference type="InterPro" id="IPR031709">
    <property type="entry name" value="PutAbiC"/>
</dbReference>
<proteinExistence type="predicted"/>
<keyword evidence="1" id="KW-0812">Transmembrane</keyword>
<feature type="transmembrane region" description="Helical" evidence="1">
    <location>
        <begin position="12"/>
        <end position="35"/>
    </location>
</feature>
<dbReference type="Pfam" id="PF16872">
    <property type="entry name" value="putAbiC"/>
    <property type="match status" value="1"/>
</dbReference>
<organism evidence="2 3">
    <name type="scientific">Segatella copri</name>
    <dbReference type="NCBI Taxonomy" id="165179"/>
    <lineage>
        <taxon>Bacteria</taxon>
        <taxon>Pseudomonadati</taxon>
        <taxon>Bacteroidota</taxon>
        <taxon>Bacteroidia</taxon>
        <taxon>Bacteroidales</taxon>
        <taxon>Prevotellaceae</taxon>
        <taxon>Segatella</taxon>
    </lineage>
</organism>
<comment type="caution">
    <text evidence="2">The sequence shown here is derived from an EMBL/GenBank/DDBJ whole genome shotgun (WGS) entry which is preliminary data.</text>
</comment>